<dbReference type="Pfam" id="PF13193">
    <property type="entry name" value="AMP-binding_C"/>
    <property type="match status" value="1"/>
</dbReference>
<evidence type="ECO:0000256" key="1">
    <source>
        <dbReference type="ARBA" id="ARBA00004496"/>
    </source>
</evidence>
<dbReference type="PANTHER" id="PTHR43775:SF37">
    <property type="entry name" value="SI:DKEY-61P9.11"/>
    <property type="match status" value="1"/>
</dbReference>
<dbReference type="InterPro" id="IPR014031">
    <property type="entry name" value="Ketoacyl_synth_C"/>
</dbReference>
<dbReference type="GO" id="GO:0005886">
    <property type="term" value="C:plasma membrane"/>
    <property type="evidence" value="ECO:0007669"/>
    <property type="project" value="TreeGrafter"/>
</dbReference>
<protein>
    <submittedName>
        <fullName evidence="13">Amino acid adenylation domain-containing protein</fullName>
    </submittedName>
</protein>
<dbReference type="SMART" id="SM00822">
    <property type="entry name" value="PKS_KR"/>
    <property type="match status" value="1"/>
</dbReference>
<evidence type="ECO:0000256" key="5">
    <source>
        <dbReference type="ARBA" id="ARBA00022553"/>
    </source>
</evidence>
<dbReference type="SMART" id="SM01294">
    <property type="entry name" value="PKS_PP_betabranch"/>
    <property type="match status" value="3"/>
</dbReference>
<keyword evidence="6" id="KW-0808">Transferase</keyword>
<comment type="pathway">
    <text evidence="2">Antibiotic biosynthesis.</text>
</comment>
<evidence type="ECO:0000256" key="3">
    <source>
        <dbReference type="ARBA" id="ARBA00022450"/>
    </source>
</evidence>
<sequence length="3227" mass="355429">MTINFNTQQKQGFQVGQFELLQNTSEEFIPYLLAALSIVRHRLHHDNRPVYLLTDGVAGKPLAKARKTRASSGDAPILVRAVPLPIPEDETLAAWLTVLNETVTTFANSEPLHWNAIPVKIRQQAICLSVTDSSETPNDLIHDEIPLLTQFVLNKKECSIQFPTLNRLVDQGDLAFIWSYWHQLYQQISLTPNQSIGNVQLVDIECGEICMGQGDILPFDFTKTINELFADQCRQRGQQTAVIDIDASGQAQASSYQAIQVLAQQIASKLAIPFTPVPGMGIGVFLERSHRVPAAILGIWQAGEVYVPLESSLPDATLDQIINDAGISMVLTEKTLLHRPFLKGVQTINIDDLGPVETSYSAYQCSLSAPTDLAMIFYTSGSTGVPKGVMHSQMHLLNRFNWLWETYPFQEGDVMCQRTTLNFMPSMWELFGGVLNGVPVVIMPDAVVKDPEAFATQLQKQQVSCVNIVPSLLKMMREGSGDLMTKLSRVRWWITCGEPLSPDMLQWLQKTFPQALLLNDHGATEVNGVLYFDSTHRTNGNSIPYSLPIANVTVHILDDQKRRLPAYVPGELYISGNCLAIGYLDEALTRQKFINSPTGQVLFKLGDWGYFDKEGRIRSLGRMDNVVKVRGNRVDLGGVEQLLVELEDVRECVVLAEKNSENAATILAFIVPQSSALTVGAIREKAFDLMPDFMVPQRFLLLNELPRLINGKIDRETLRNSFRKPAEAPAPLASEVPSFDKQMYLDFCREQAAELLDVPGSEINFQKKFYEIGFNSASLVTFTNALNKRFSLSLRVSDLYNYPVFEEFLDFALSSSKLIATSAEAMAKPEFSKSAANTPEEIDFFSVPPFPSTSTPAPVYVSEVSDDQIETLLVQFACEVLEAKPDEIDRHKKYYALGFNSASLVSFLTRINGHFGLTISVAVIYNKPTISELADYIRSQTPGMTLLPTIPVNVADSLLPHLPALGKTDSGSSDSDPFAFFSPVAPDVSPVEAPVVEDGAAEPIAIVGLSGKFPYASDVQAFWNMLSQGKSGVTLVPANRWDYQDVFDSEMSTEGKTNSKWGGFVENIDRFDAAFFNISPMEATLMDPQQRLCLEESWKALENAGYDEDSLQQKKVGIFIGMRPGDYQNALSQNDVSPSAYTLMGNDLAILSARLAYYLNLKGPAITVDTACSSSLVAVHMAIQSIRAGDCEMALAGGVHLMTTPNLHITSAKMNMLSPDGQCKTFANSADGFVPGEGVGVVVLKKLRNAQLDGDQISGIILGSSLNQDGRTNGITAPSGSAQTDLQTQVYQRFNIDPRSISYVEAHGTGTKLGDPIEIQSLTDSFRQWTKESAFCRIGSVKTNIGHGVAAAGVAGLMKVLMAFKHRQIPPSLHFTQPNENIDFSKTPFVVNTSLTDWVSAENPLRAAINSFGFSGTNAHLVLEAAPLLPDNRPLLPTYLFPLSAKSAEALTQKIKNVRVWLAEQQADLQPSDLSYTLCRAHSRYPYRVCIAADTVTELSSALDEAVRLQAYGNRPGIASKTTTDVPFASFLSFYGQTNKAAYRVQMTAMAQAITAGATYDWSALFAGTNYRVISLPAYPFAQTTYWVAKKAAGRTVSQLHIRQTQPSTFDVEFSGLESFLTQHRYQNRALLPGVAYLYLIRLIARRFFRNEVMQMRDVVWIGPFYYEVNQPLIVDWASTPENGATRVSFYRGSLTSSNLVCQAHVEYKLTDSSPQLLDIDRFRGKCQRPVLREEIYGAYEAMQIGYGNLFRPLQLAYTGSGVAWAELETPTSDDPYYEIYLLDGALQSALTLQLEQASETPDLPFSIGTISFHQTLPRSCSVYTQSAEGSEPQSYRSDLTLCDDEGTILIHIQDFCQRSADGKIPSARAGSTAPQPHVNASVVALETSWKPAILPAVTVPSAATLLVFDAGRQLYDSLVEELTFRGLNNRIILVQDDTGRPQAELPGLSVSIKATGTPERYSLVWQHLREQGLADSELYIIWNWSGLFGDSSAPETGQISQTYALTDLVQSAAIIGVKALRLLNLRVGADEQINPFYAAFSGFAKSIHKEYPAFYFTTLQYIALPGERPAVGQSVIQELFAPVLPDQVRYRGNNQRQVNQLCELEWPMSATSHSVLSQGQVILITGGAGGVGLALARQFGLQYGAKLILTGRSAIDATLRAKIKALQDDGIDITYQSADISIEADVQRLLAGIRANYQSIQGIIHAAGQLRDGLFLTKTRQDWDDVGQAKIQGLLLLNHLTQNDPLDFLVVCSSVSAVTGNIGQSDYAYANAFMDAFVTYRNQQRDLGRLSGKTYTINWPLWEQGGMQLTDLQANRIADEFGLQAMPDEVGMHIIKQLLQTDRESLVVAYGDPALIAKRGLLGEIYRQSTHLQGGAAAERSTLPASPLSDTASVDYRADVEAIFIHELADLLQMSERDIVSSRPLSELGLDSILLNEVSQRIYSRLQIRLSPTIFFEHRTVKAIITYLLTEHASSLETRFGKAKLPIESPAPVILAPTARPLTVAPVAQVPVKPEQEDDTRIAIVGISGVFPGCQDVTDFYEKLKAGQSMLTEVPASRWAWESYYGDPLADEHKTNVTYGGFIEGIENFDASFFGISPAEAILMDPQQRLFIEHTWKAIEDAGYALDSFRERQTGVFVGAFTHEYEEMILRRNIPTDFMLSTGNVNAIIANRVSNYFDFKGPSEVVDTACSSSLVALHRAIQAIRYGDCDQAIVGGVNALISPYGFMAPAQARLLTTEDSIFSFGERANGYLRGEGAGVAILKRLTDARRDGDHIYGVVAGSAVAHSGRSYSLTAPSSAGQEEVIRRALADARLEPDSINYIEAHGTGTTLGDAVELNTYKRIFQTDTACAISTAKPNIGHLEAASGITSLFKVLLSMQHQLILPVRNFTTLQADVTLENTGLHIVQTPTRWESLRSAKGQEQPLRASLHSFGFGGVNAHLILEEAPSLQSAGECRLSTNLFVFSAKDASTLLTLVEQFIVFGENHPQINLTQVACTLQMGREAMPVRLALAADTLDELLDTLRQFRQDAGAGEVRRGACNINETKNASVESLLHDQAFLAMLLEQAVSRQLYPQLLSLWVLGADFDWNKLYATKPTRLSLPVYPFNKKRHWILDKPDPLRPDEPAPEPTSRIVAEQLTPIESVDSRDELIRACAEILGVTVQDVCEERSLVEQGMTSIQKIRFKYEVENAYGINISMPQFGNTHSLRDLRVLVAQLGDRKESLAD</sequence>
<dbReference type="PROSITE" id="PS00606">
    <property type="entry name" value="KS3_1"/>
    <property type="match status" value="2"/>
</dbReference>
<evidence type="ECO:0000259" key="10">
    <source>
        <dbReference type="PROSITE" id="PS50075"/>
    </source>
</evidence>
<dbReference type="CDD" id="cd00833">
    <property type="entry name" value="PKS"/>
    <property type="match status" value="2"/>
</dbReference>
<dbReference type="Gene3D" id="3.40.50.720">
    <property type="entry name" value="NAD(P)-binding Rossmann-like Domain"/>
    <property type="match status" value="1"/>
</dbReference>
<dbReference type="InterPro" id="IPR049551">
    <property type="entry name" value="PKS_DH_C"/>
</dbReference>
<dbReference type="InterPro" id="IPR009081">
    <property type="entry name" value="PP-bd_ACP"/>
</dbReference>
<evidence type="ECO:0000256" key="7">
    <source>
        <dbReference type="ARBA" id="ARBA00022737"/>
    </source>
</evidence>
<evidence type="ECO:0000256" key="4">
    <source>
        <dbReference type="ARBA" id="ARBA00022490"/>
    </source>
</evidence>
<keyword evidence="7" id="KW-0677">Repeat</keyword>
<dbReference type="Pfam" id="PF08659">
    <property type="entry name" value="KR"/>
    <property type="match status" value="1"/>
</dbReference>
<feature type="region of interest" description="C-terminal hotdog fold" evidence="9">
    <location>
        <begin position="1728"/>
        <end position="1867"/>
    </location>
</feature>
<dbReference type="InterPro" id="IPR054514">
    <property type="entry name" value="RhiE-like_linker"/>
</dbReference>
<dbReference type="SUPFAM" id="SSF47336">
    <property type="entry name" value="ACP-like"/>
    <property type="match status" value="4"/>
</dbReference>
<feature type="domain" description="PKS/mFAS DH" evidence="12">
    <location>
        <begin position="1590"/>
        <end position="1867"/>
    </location>
</feature>
<dbReference type="PANTHER" id="PTHR43775">
    <property type="entry name" value="FATTY ACID SYNTHASE"/>
    <property type="match status" value="1"/>
</dbReference>
<dbReference type="SMART" id="SM00825">
    <property type="entry name" value="PKS_KS"/>
    <property type="match status" value="2"/>
</dbReference>
<feature type="active site" description="Proton donor; for dehydratase activity" evidence="9">
    <location>
        <position position="1784"/>
    </location>
</feature>
<evidence type="ECO:0000256" key="2">
    <source>
        <dbReference type="ARBA" id="ARBA00004792"/>
    </source>
</evidence>
<dbReference type="GO" id="GO:0071770">
    <property type="term" value="P:DIM/DIP cell wall layer assembly"/>
    <property type="evidence" value="ECO:0007669"/>
    <property type="project" value="TreeGrafter"/>
</dbReference>
<keyword evidence="3" id="KW-0596">Phosphopantetheine</keyword>
<dbReference type="PROSITE" id="PS00455">
    <property type="entry name" value="AMP_BINDING"/>
    <property type="match status" value="1"/>
</dbReference>
<dbReference type="Proteomes" id="UP000219452">
    <property type="component" value="Unassembled WGS sequence"/>
</dbReference>
<dbReference type="CDD" id="cd08953">
    <property type="entry name" value="KR_2_SDR_x"/>
    <property type="match status" value="1"/>
</dbReference>
<organism evidence="13 14">
    <name type="scientific">Spirosoma fluviale</name>
    <dbReference type="NCBI Taxonomy" id="1597977"/>
    <lineage>
        <taxon>Bacteria</taxon>
        <taxon>Pseudomonadati</taxon>
        <taxon>Bacteroidota</taxon>
        <taxon>Cytophagia</taxon>
        <taxon>Cytophagales</taxon>
        <taxon>Cytophagaceae</taxon>
        <taxon>Spirosoma</taxon>
    </lineage>
</organism>
<dbReference type="Pfam" id="PF00550">
    <property type="entry name" value="PP-binding"/>
    <property type="match status" value="4"/>
</dbReference>
<dbReference type="InterPro" id="IPR057326">
    <property type="entry name" value="KR_dom"/>
</dbReference>
<dbReference type="InterPro" id="IPR000873">
    <property type="entry name" value="AMP-dep_synth/lig_dom"/>
</dbReference>
<evidence type="ECO:0000313" key="13">
    <source>
        <dbReference type="EMBL" id="SOD99155.1"/>
    </source>
</evidence>
<dbReference type="InterPro" id="IPR049552">
    <property type="entry name" value="PKS_DH_N"/>
</dbReference>
<dbReference type="SUPFAM" id="SSF56801">
    <property type="entry name" value="Acetyl-CoA synthetase-like"/>
    <property type="match status" value="1"/>
</dbReference>
<dbReference type="Gene3D" id="3.40.50.12780">
    <property type="entry name" value="N-terminal domain of ligase-like"/>
    <property type="match status" value="1"/>
</dbReference>
<feature type="domain" description="Ketosynthase family 3 (KS3)" evidence="11">
    <location>
        <begin position="2520"/>
        <end position="2946"/>
    </location>
</feature>
<dbReference type="InterPro" id="IPR036736">
    <property type="entry name" value="ACP-like_sf"/>
</dbReference>
<evidence type="ECO:0000259" key="12">
    <source>
        <dbReference type="PROSITE" id="PS52019"/>
    </source>
</evidence>
<dbReference type="Pfam" id="PF00501">
    <property type="entry name" value="AMP-binding"/>
    <property type="match status" value="1"/>
</dbReference>
<dbReference type="GO" id="GO:0004312">
    <property type="term" value="F:fatty acid synthase activity"/>
    <property type="evidence" value="ECO:0007669"/>
    <property type="project" value="TreeGrafter"/>
</dbReference>
<evidence type="ECO:0000256" key="6">
    <source>
        <dbReference type="ARBA" id="ARBA00022679"/>
    </source>
</evidence>
<dbReference type="InterPro" id="IPR020845">
    <property type="entry name" value="AMP-binding_CS"/>
</dbReference>
<comment type="subcellular location">
    <subcellularLocation>
        <location evidence="1">Cytoplasm</location>
    </subcellularLocation>
</comment>
<dbReference type="GO" id="GO:0031177">
    <property type="term" value="F:phosphopantetheine binding"/>
    <property type="evidence" value="ECO:0007669"/>
    <property type="project" value="InterPro"/>
</dbReference>
<dbReference type="SMART" id="SM00823">
    <property type="entry name" value="PKS_PP"/>
    <property type="match status" value="3"/>
</dbReference>
<dbReference type="Pfam" id="PF16197">
    <property type="entry name" value="KAsynt_C_assoc"/>
    <property type="match status" value="1"/>
</dbReference>
<dbReference type="EMBL" id="OCNH01000009">
    <property type="protein sequence ID" value="SOD99155.1"/>
    <property type="molecule type" value="Genomic_DNA"/>
</dbReference>
<dbReference type="PROSITE" id="PS52004">
    <property type="entry name" value="KS3_2"/>
    <property type="match status" value="2"/>
</dbReference>
<dbReference type="InterPro" id="IPR013968">
    <property type="entry name" value="PKS_KR"/>
</dbReference>
<dbReference type="Pfam" id="PF21089">
    <property type="entry name" value="PKS_DH_N"/>
    <property type="match status" value="1"/>
</dbReference>
<dbReference type="PROSITE" id="PS50075">
    <property type="entry name" value="CARRIER"/>
    <property type="match status" value="4"/>
</dbReference>
<dbReference type="InterPro" id="IPR042099">
    <property type="entry name" value="ANL_N_sf"/>
</dbReference>
<dbReference type="InterPro" id="IPR014030">
    <property type="entry name" value="Ketoacyl_synth_N"/>
</dbReference>
<feature type="domain" description="Carrier" evidence="10">
    <location>
        <begin position="864"/>
        <end position="941"/>
    </location>
</feature>
<dbReference type="GO" id="GO:0006633">
    <property type="term" value="P:fatty acid biosynthetic process"/>
    <property type="evidence" value="ECO:0007669"/>
    <property type="project" value="InterPro"/>
</dbReference>
<keyword evidence="5" id="KW-0597">Phosphoprotein</keyword>
<dbReference type="Gene3D" id="1.10.1240.100">
    <property type="match status" value="2"/>
</dbReference>
<evidence type="ECO:0000256" key="9">
    <source>
        <dbReference type="PROSITE-ProRule" id="PRU01363"/>
    </source>
</evidence>
<dbReference type="GO" id="GO:0004315">
    <property type="term" value="F:3-oxoacyl-[acyl-carrier-protein] synthase activity"/>
    <property type="evidence" value="ECO:0007669"/>
    <property type="project" value="InterPro"/>
</dbReference>
<dbReference type="PROSITE" id="PS00012">
    <property type="entry name" value="PHOSPHOPANTETHEINE"/>
    <property type="match status" value="1"/>
</dbReference>
<proteinExistence type="predicted"/>
<dbReference type="Pfam" id="PF22336">
    <property type="entry name" value="RhiE-like_linker"/>
    <property type="match status" value="1"/>
</dbReference>
<dbReference type="InterPro" id="IPR020806">
    <property type="entry name" value="PKS_PP-bd"/>
</dbReference>
<dbReference type="RefSeq" id="WP_097131656.1">
    <property type="nucleotide sequence ID" value="NZ_OCNH01000009.1"/>
</dbReference>
<dbReference type="InterPro" id="IPR018201">
    <property type="entry name" value="Ketoacyl_synth_AS"/>
</dbReference>
<keyword evidence="14" id="KW-1185">Reference proteome</keyword>
<dbReference type="InterPro" id="IPR025110">
    <property type="entry name" value="AMP-bd_C"/>
</dbReference>
<evidence type="ECO:0000313" key="14">
    <source>
        <dbReference type="Proteomes" id="UP000219452"/>
    </source>
</evidence>
<dbReference type="InterPro" id="IPR045851">
    <property type="entry name" value="AMP-bd_C_sf"/>
</dbReference>
<dbReference type="InterPro" id="IPR036291">
    <property type="entry name" value="NAD(P)-bd_dom_sf"/>
</dbReference>
<dbReference type="PROSITE" id="PS52019">
    <property type="entry name" value="PKS_MFAS_DH"/>
    <property type="match status" value="1"/>
</dbReference>
<dbReference type="OrthoDB" id="4317020at2"/>
<dbReference type="SUPFAM" id="SSF53901">
    <property type="entry name" value="Thiolase-like"/>
    <property type="match status" value="2"/>
</dbReference>
<evidence type="ECO:0000256" key="8">
    <source>
        <dbReference type="ARBA" id="ARBA00054155"/>
    </source>
</evidence>
<feature type="domain" description="Ketosynthase family 3 (KS3)" evidence="11">
    <location>
        <begin position="1001"/>
        <end position="1425"/>
    </location>
</feature>
<dbReference type="FunFam" id="3.40.47.10:FF:000019">
    <property type="entry name" value="Polyketide synthase type I"/>
    <property type="match status" value="1"/>
</dbReference>
<reference evidence="14" key="1">
    <citation type="submission" date="2017-09" db="EMBL/GenBank/DDBJ databases">
        <authorList>
            <person name="Varghese N."/>
            <person name="Submissions S."/>
        </authorList>
    </citation>
    <scope>NUCLEOTIDE SEQUENCE [LARGE SCALE GENOMIC DNA]</scope>
    <source>
        <strain evidence="14">DSM 29961</strain>
    </source>
</reference>
<dbReference type="SUPFAM" id="SSF51735">
    <property type="entry name" value="NAD(P)-binding Rossmann-fold domains"/>
    <property type="match status" value="2"/>
</dbReference>
<dbReference type="InterPro" id="IPR006162">
    <property type="entry name" value="Ppantetheine_attach_site"/>
</dbReference>
<dbReference type="InterPro" id="IPR016039">
    <property type="entry name" value="Thiolase-like"/>
</dbReference>
<feature type="region of interest" description="N-terminal hotdog fold" evidence="9">
    <location>
        <begin position="1590"/>
        <end position="1713"/>
    </location>
</feature>
<comment type="function">
    <text evidence="8">Involved in production of the polyketide antibiotic thailandamide.</text>
</comment>
<dbReference type="InterPro" id="IPR050091">
    <property type="entry name" value="PKS_NRPS_Biosynth_Enz"/>
</dbReference>
<dbReference type="Pfam" id="PF02801">
    <property type="entry name" value="Ketoacyl-synt_C"/>
    <property type="match status" value="2"/>
</dbReference>
<keyword evidence="4" id="KW-0963">Cytoplasm</keyword>
<dbReference type="InterPro" id="IPR049900">
    <property type="entry name" value="PKS_mFAS_DH"/>
</dbReference>
<dbReference type="InterPro" id="IPR032821">
    <property type="entry name" value="PKS_assoc"/>
</dbReference>
<dbReference type="InterPro" id="IPR042104">
    <property type="entry name" value="PKS_dehydratase_sf"/>
</dbReference>
<evidence type="ECO:0000259" key="11">
    <source>
        <dbReference type="PROSITE" id="PS52004"/>
    </source>
</evidence>
<dbReference type="Gene3D" id="1.10.1200.10">
    <property type="entry name" value="ACP-like"/>
    <property type="match status" value="4"/>
</dbReference>
<feature type="domain" description="Carrier" evidence="10">
    <location>
        <begin position="742"/>
        <end position="816"/>
    </location>
</feature>
<gene>
    <name evidence="13" type="ORF">SAMN06269250_6295</name>
</gene>
<dbReference type="CDD" id="cd05930">
    <property type="entry name" value="A_NRPS"/>
    <property type="match status" value="1"/>
</dbReference>
<feature type="domain" description="Carrier" evidence="10">
    <location>
        <begin position="2396"/>
        <end position="2473"/>
    </location>
</feature>
<dbReference type="Gene3D" id="3.40.47.10">
    <property type="match status" value="2"/>
</dbReference>
<feature type="domain" description="Carrier" evidence="10">
    <location>
        <begin position="3145"/>
        <end position="3219"/>
    </location>
</feature>
<dbReference type="Pfam" id="PF14765">
    <property type="entry name" value="PS-DH"/>
    <property type="match status" value="1"/>
</dbReference>
<dbReference type="GO" id="GO:0005737">
    <property type="term" value="C:cytoplasm"/>
    <property type="evidence" value="ECO:0007669"/>
    <property type="project" value="UniProtKB-SubCell"/>
</dbReference>
<dbReference type="InterPro" id="IPR020841">
    <property type="entry name" value="PKS_Beta-ketoAc_synthase_dom"/>
</dbReference>
<dbReference type="Gene3D" id="3.30.300.30">
    <property type="match status" value="1"/>
</dbReference>
<accession>A0A286GUD6</accession>
<name>A0A286GUD6_9BACT</name>
<dbReference type="Pfam" id="PF00109">
    <property type="entry name" value="ketoacyl-synt"/>
    <property type="match status" value="2"/>
</dbReference>
<dbReference type="Gene3D" id="3.10.129.110">
    <property type="entry name" value="Polyketide synthase dehydratase"/>
    <property type="match status" value="1"/>
</dbReference>
<feature type="active site" description="Proton acceptor; for dehydratase activity" evidence="9">
    <location>
        <position position="1624"/>
    </location>
</feature>